<evidence type="ECO:0000313" key="4">
    <source>
        <dbReference type="EMBL" id="RXW15816.1"/>
    </source>
</evidence>
<feature type="chain" id="PRO_5020267773" description="CBM1 domain-containing protein" evidence="2">
    <location>
        <begin position="23"/>
        <end position="185"/>
    </location>
</feature>
<evidence type="ECO:0000256" key="1">
    <source>
        <dbReference type="ARBA" id="ARBA00022729"/>
    </source>
</evidence>
<dbReference type="GO" id="GO:0005975">
    <property type="term" value="P:carbohydrate metabolic process"/>
    <property type="evidence" value="ECO:0007669"/>
    <property type="project" value="InterPro"/>
</dbReference>
<evidence type="ECO:0000259" key="3">
    <source>
        <dbReference type="Pfam" id="PF00734"/>
    </source>
</evidence>
<organism evidence="4 5">
    <name type="scientific">Candolleomyces aberdarensis</name>
    <dbReference type="NCBI Taxonomy" id="2316362"/>
    <lineage>
        <taxon>Eukaryota</taxon>
        <taxon>Fungi</taxon>
        <taxon>Dikarya</taxon>
        <taxon>Basidiomycota</taxon>
        <taxon>Agaricomycotina</taxon>
        <taxon>Agaricomycetes</taxon>
        <taxon>Agaricomycetidae</taxon>
        <taxon>Agaricales</taxon>
        <taxon>Agaricineae</taxon>
        <taxon>Psathyrellaceae</taxon>
        <taxon>Candolleomyces</taxon>
    </lineage>
</organism>
<dbReference type="Proteomes" id="UP000290288">
    <property type="component" value="Unassembled WGS sequence"/>
</dbReference>
<reference evidence="4 5" key="1">
    <citation type="submission" date="2019-01" db="EMBL/GenBank/DDBJ databases">
        <title>Draft genome sequence of Psathyrella aberdarensis IHI B618.</title>
        <authorList>
            <person name="Buettner E."/>
            <person name="Kellner H."/>
        </authorList>
    </citation>
    <scope>NUCLEOTIDE SEQUENCE [LARGE SCALE GENOMIC DNA]</scope>
    <source>
        <strain evidence="4 5">IHI B618</strain>
    </source>
</reference>
<evidence type="ECO:0000256" key="2">
    <source>
        <dbReference type="SAM" id="SignalP"/>
    </source>
</evidence>
<dbReference type="AlphaFoldDB" id="A0A4Q2DAU2"/>
<keyword evidence="5" id="KW-1185">Reference proteome</keyword>
<feature type="domain" description="CBM1" evidence="3">
    <location>
        <begin position="155"/>
        <end position="170"/>
    </location>
</feature>
<keyword evidence="1 2" id="KW-0732">Signal</keyword>
<dbReference type="OrthoDB" id="10278082at2759"/>
<comment type="caution">
    <text evidence="4">The sequence shown here is derived from an EMBL/GenBank/DDBJ whole genome shotgun (WGS) entry which is preliminary data.</text>
</comment>
<dbReference type="Pfam" id="PF00734">
    <property type="entry name" value="CBM_1"/>
    <property type="match status" value="1"/>
</dbReference>
<dbReference type="GO" id="GO:0030248">
    <property type="term" value="F:cellulose binding"/>
    <property type="evidence" value="ECO:0007669"/>
    <property type="project" value="InterPro"/>
</dbReference>
<feature type="signal peptide" evidence="2">
    <location>
        <begin position="1"/>
        <end position="22"/>
    </location>
</feature>
<name>A0A4Q2DAU2_9AGAR</name>
<dbReference type="EMBL" id="SDEE01000507">
    <property type="protein sequence ID" value="RXW15816.1"/>
    <property type="molecule type" value="Genomic_DNA"/>
</dbReference>
<accession>A0A4Q2DAU2</accession>
<protein>
    <recommendedName>
        <fullName evidence="3">CBM1 domain-containing protein</fullName>
    </recommendedName>
</protein>
<dbReference type="GO" id="GO:0005576">
    <property type="term" value="C:extracellular region"/>
    <property type="evidence" value="ECO:0007669"/>
    <property type="project" value="InterPro"/>
</dbReference>
<evidence type="ECO:0000313" key="5">
    <source>
        <dbReference type="Proteomes" id="UP000290288"/>
    </source>
</evidence>
<gene>
    <name evidence="4" type="ORF">EST38_g10039</name>
</gene>
<sequence length="185" mass="19376">MVFWAQGAALLATCFTWRLVTASHIQPGGNDISSVPIPPWTGCPIPVCIECPIGSTDVLTTTGTKTCPDCACVPTQAKPPPHGASPVPTPHVFGWTANGKHGVHDHHAAPNYRPGKPIATEAFVNRKVGSAQRHDNLAKPAVHLNTDPWLAPLGGQCGGMTYFGPTECASVPGILVKCVFLTPCA</sequence>
<dbReference type="InterPro" id="IPR000254">
    <property type="entry name" value="CBD"/>
</dbReference>
<proteinExistence type="predicted"/>